<dbReference type="Gene3D" id="3.40.50.620">
    <property type="entry name" value="HUPs"/>
    <property type="match status" value="1"/>
</dbReference>
<organism evidence="2 3">
    <name type="scientific">Thermosipho ferrireducens</name>
    <dbReference type="NCBI Taxonomy" id="2571116"/>
    <lineage>
        <taxon>Bacteria</taxon>
        <taxon>Thermotogati</taxon>
        <taxon>Thermotogota</taxon>
        <taxon>Thermotogae</taxon>
        <taxon>Thermotogales</taxon>
        <taxon>Fervidobacteriaceae</taxon>
        <taxon>Thermosipho</taxon>
    </lineage>
</organism>
<accession>A0ABX7S8E7</accession>
<proteinExistence type="inferred from homology"/>
<dbReference type="PANTHER" id="PTHR37825">
    <property type="entry name" value="TRNA(MET) CYTIDINE ACETATE LIGASE"/>
    <property type="match status" value="1"/>
</dbReference>
<evidence type="ECO:0000256" key="1">
    <source>
        <dbReference type="HAMAP-Rule" id="MF_01539"/>
    </source>
</evidence>
<dbReference type="NCBIfam" id="NF010191">
    <property type="entry name" value="PRK13670.1"/>
    <property type="match status" value="1"/>
</dbReference>
<gene>
    <name evidence="1" type="primary">tmcAL</name>
    <name evidence="2" type="ORF">JYK00_00560</name>
</gene>
<feature type="binding site" evidence="1">
    <location>
        <position position="102"/>
    </location>
    <ligand>
        <name>ATP</name>
        <dbReference type="ChEBI" id="CHEBI:30616"/>
    </ligand>
</feature>
<dbReference type="EMBL" id="CP071446">
    <property type="protein sequence ID" value="QTA38075.1"/>
    <property type="molecule type" value="Genomic_DNA"/>
</dbReference>
<dbReference type="Proteomes" id="UP000671862">
    <property type="component" value="Chromosome"/>
</dbReference>
<keyword evidence="3" id="KW-1185">Reference proteome</keyword>
<keyword evidence="1" id="KW-0067">ATP-binding</keyword>
<keyword evidence="1" id="KW-0436">Ligase</keyword>
<protein>
    <recommendedName>
        <fullName evidence="1">tRNA(Met) cytidine acetate ligase</fullName>
        <ecNumber evidence="1">6.3.4.-</ecNumber>
    </recommendedName>
</protein>
<comment type="subcellular location">
    <subcellularLocation>
        <location evidence="1">Cytoplasm</location>
    </subcellularLocation>
</comment>
<dbReference type="InterPro" id="IPR014729">
    <property type="entry name" value="Rossmann-like_a/b/a_fold"/>
</dbReference>
<dbReference type="RefSeq" id="WP_207566796.1">
    <property type="nucleotide sequence ID" value="NZ_CP071446.1"/>
</dbReference>
<feature type="binding site" evidence="1">
    <location>
        <begin position="190"/>
        <end position="191"/>
    </location>
    <ligand>
        <name>ATP</name>
        <dbReference type="ChEBI" id="CHEBI:30616"/>
    </ligand>
</feature>
<evidence type="ECO:0000313" key="3">
    <source>
        <dbReference type="Proteomes" id="UP000671862"/>
    </source>
</evidence>
<comment type="function">
    <text evidence="1">Catalyzes the formation of N(4)-acetylcytidine (ac(4)C) at the wobble position of elongator tRNA(Met), using acetate and ATP as substrates. First activates an acetate ion to form acetyladenylate (Ac-AMP) and then transfers the acetyl group to tRNA to form ac(4)C34.</text>
</comment>
<feature type="binding site" evidence="1">
    <location>
        <position position="165"/>
    </location>
    <ligand>
        <name>ATP</name>
        <dbReference type="ChEBI" id="CHEBI:30616"/>
    </ligand>
</feature>
<sequence>MKVLGIIVEYNPMHNGHLYHLQKAKELIDPDYTIAVMSGNFCQRGEPAIINKFARARMALKHGIDIVFELPTIYAIQDAGGFAYGAIGVLHKTNTVTDIVFGSESADINFLEKVALLLHNQPEGFGQLLKKELKKGLSYPNARKYALKNFLTSSSDEIKKLEKSNDILGIEYIRAIFKYKSKIKYHVIKRIGSNYNDPAFKGKFSSATAIRRLIKEKKDISQTLPEKNLKILENEIANGRGPVFLEDLTCFVIPLFRKMRREDFEKIYGFNEGLDLRFFKYSRECGTLQSLIESIKAKRFTYSRIRRLILMTMLNIEKEFAELSNKYGPQYLRVLGFTKKGQVLLSKIKKRTFIPIITTVSLKEKVLQKVRNDMEKNKRNWDIVPELYTRQLELDILSSDIYTYFYKSEDQRKSGMDFRKPIIEG</sequence>
<comment type="similarity">
    <text evidence="1">Belongs to the TmcAL family.</text>
</comment>
<keyword evidence="1" id="KW-0547">Nucleotide-binding</keyword>
<dbReference type="SUPFAM" id="SSF52374">
    <property type="entry name" value="Nucleotidylyl transferase"/>
    <property type="match status" value="1"/>
</dbReference>
<comment type="catalytic activity">
    <reaction evidence="1">
        <text>cytidine(34) in elongator tRNA(Met) + acetate + ATP = N(4)-acetylcytidine(34) in elongator tRNA(Met) + AMP + diphosphate</text>
        <dbReference type="Rhea" id="RHEA:58144"/>
        <dbReference type="Rhea" id="RHEA-COMP:10693"/>
        <dbReference type="Rhea" id="RHEA-COMP:10694"/>
        <dbReference type="ChEBI" id="CHEBI:30089"/>
        <dbReference type="ChEBI" id="CHEBI:30616"/>
        <dbReference type="ChEBI" id="CHEBI:33019"/>
        <dbReference type="ChEBI" id="CHEBI:74900"/>
        <dbReference type="ChEBI" id="CHEBI:82748"/>
        <dbReference type="ChEBI" id="CHEBI:456215"/>
    </reaction>
</comment>
<dbReference type="EC" id="6.3.4.-" evidence="1"/>
<reference evidence="2 3" key="1">
    <citation type="submission" date="2021-03" db="EMBL/GenBank/DDBJ databases">
        <title>Thermosipho ferrireducens sp.nov., an anaerobic thermophilic iron-reducing bacterium isolated from a deep-sea hydrothermal sulfide deposits.</title>
        <authorList>
            <person name="Zeng X."/>
            <person name="Chen Y."/>
            <person name="Shao Z."/>
        </authorList>
    </citation>
    <scope>NUCLEOTIDE SEQUENCE [LARGE SCALE GENOMIC DNA]</scope>
    <source>
        <strain evidence="2 3">JL129W03</strain>
    </source>
</reference>
<dbReference type="HAMAP" id="MF_01539">
    <property type="entry name" value="TmcAL"/>
    <property type="match status" value="1"/>
</dbReference>
<dbReference type="PANTHER" id="PTHR37825:SF1">
    <property type="entry name" value="TRNA(MET) CYTIDINE ACETATE LIGASE"/>
    <property type="match status" value="1"/>
</dbReference>
<keyword evidence="1" id="KW-0694">RNA-binding</keyword>
<name>A0ABX7S8E7_9BACT</name>
<keyword evidence="1" id="KW-0819">tRNA processing</keyword>
<dbReference type="InterPro" id="IPR008513">
    <property type="entry name" value="tRNA(Met)_cyd_acetate_ligase"/>
</dbReference>
<keyword evidence="1" id="KW-0963">Cytoplasm</keyword>
<keyword evidence="1" id="KW-0820">tRNA-binding</keyword>
<dbReference type="Pfam" id="PF05636">
    <property type="entry name" value="HIGH_NTase1"/>
    <property type="match status" value="1"/>
</dbReference>
<feature type="binding site" evidence="1">
    <location>
        <begin position="7"/>
        <end position="20"/>
    </location>
    <ligand>
        <name>ATP</name>
        <dbReference type="ChEBI" id="CHEBI:30616"/>
    </ligand>
</feature>
<evidence type="ECO:0000313" key="2">
    <source>
        <dbReference type="EMBL" id="QTA38075.1"/>
    </source>
</evidence>